<evidence type="ECO:0000313" key="4">
    <source>
        <dbReference type="Proteomes" id="UP000632774"/>
    </source>
</evidence>
<name>A0ABR9XE09_9SPHI</name>
<accession>A0ABR9XE09</accession>
<evidence type="ECO:0000256" key="1">
    <source>
        <dbReference type="ARBA" id="ARBA00006817"/>
    </source>
</evidence>
<evidence type="ECO:0000259" key="2">
    <source>
        <dbReference type="Pfam" id="PF08327"/>
    </source>
</evidence>
<dbReference type="RefSeq" id="WP_194105013.1">
    <property type="nucleotide sequence ID" value="NZ_JADFFM010000001.1"/>
</dbReference>
<dbReference type="InterPro" id="IPR013538">
    <property type="entry name" value="ASHA1/2-like_C"/>
</dbReference>
<keyword evidence="4" id="KW-1185">Reference proteome</keyword>
<protein>
    <submittedName>
        <fullName evidence="3">SRPBCC domain-containing protein</fullName>
    </submittedName>
</protein>
<dbReference type="Proteomes" id="UP000632774">
    <property type="component" value="Unassembled WGS sequence"/>
</dbReference>
<comment type="caution">
    <text evidence="3">The sequence shown here is derived from an EMBL/GenBank/DDBJ whole genome shotgun (WGS) entry which is preliminary data.</text>
</comment>
<proteinExistence type="inferred from homology"/>
<gene>
    <name evidence="3" type="ORF">IRJ18_04530</name>
</gene>
<organism evidence="3 4">
    <name type="scientific">Mucilaginibacter boryungensis</name>
    <dbReference type="NCBI Taxonomy" id="768480"/>
    <lineage>
        <taxon>Bacteria</taxon>
        <taxon>Pseudomonadati</taxon>
        <taxon>Bacteroidota</taxon>
        <taxon>Sphingobacteriia</taxon>
        <taxon>Sphingobacteriales</taxon>
        <taxon>Sphingobacteriaceae</taxon>
        <taxon>Mucilaginibacter</taxon>
    </lineage>
</organism>
<dbReference type="Gene3D" id="3.30.530.20">
    <property type="match status" value="1"/>
</dbReference>
<dbReference type="InterPro" id="IPR023393">
    <property type="entry name" value="START-like_dom_sf"/>
</dbReference>
<reference evidence="3 4" key="1">
    <citation type="submission" date="2020-10" db="EMBL/GenBank/DDBJ databases">
        <title>Mucilaginibacter mali sp. nov., isolated from rhizosphere soil of apple orchard.</title>
        <authorList>
            <person name="Lee J.-S."/>
            <person name="Kim H.S."/>
            <person name="Kim J.-S."/>
        </authorList>
    </citation>
    <scope>NUCLEOTIDE SEQUENCE [LARGE SCALE GENOMIC DNA]</scope>
    <source>
        <strain evidence="3 4">KCTC 23157</strain>
    </source>
</reference>
<evidence type="ECO:0000313" key="3">
    <source>
        <dbReference type="EMBL" id="MBE9665616.1"/>
    </source>
</evidence>
<dbReference type="Pfam" id="PF08327">
    <property type="entry name" value="AHSA1"/>
    <property type="match status" value="1"/>
</dbReference>
<comment type="similarity">
    <text evidence="1">Belongs to the AHA1 family.</text>
</comment>
<feature type="domain" description="Activator of Hsp90 ATPase homologue 1/2-like C-terminal" evidence="2">
    <location>
        <begin position="14"/>
        <end position="141"/>
    </location>
</feature>
<sequence length="142" mass="15964">MAGPLKVTVTKNINAPVASVWQAFTDPDMIKQYLFGTTVTSDWKLGSSITYTGEWEGKSYEDKGQIMDVIPFKRLHTTYWSSMSGKADKPENYVDVFYEVEPNGDGSKVTITQEGIENEDGVEHMKKNWGMVLDAMKKLLEA</sequence>
<dbReference type="EMBL" id="JADFFM010000001">
    <property type="protein sequence ID" value="MBE9665616.1"/>
    <property type="molecule type" value="Genomic_DNA"/>
</dbReference>
<dbReference type="SUPFAM" id="SSF55961">
    <property type="entry name" value="Bet v1-like"/>
    <property type="match status" value="1"/>
</dbReference>